<organism evidence="1">
    <name type="scientific">marine sediment metagenome</name>
    <dbReference type="NCBI Taxonomy" id="412755"/>
    <lineage>
        <taxon>unclassified sequences</taxon>
        <taxon>metagenomes</taxon>
        <taxon>ecological metagenomes</taxon>
    </lineage>
</organism>
<evidence type="ECO:0000313" key="1">
    <source>
        <dbReference type="EMBL" id="KKK78168.1"/>
    </source>
</evidence>
<comment type="caution">
    <text evidence="1">The sequence shown here is derived from an EMBL/GenBank/DDBJ whole genome shotgun (WGS) entry which is preliminary data.</text>
</comment>
<proteinExistence type="predicted"/>
<protein>
    <submittedName>
        <fullName evidence="1">Uncharacterized protein</fullName>
    </submittedName>
</protein>
<name>A0A0F8Y9T5_9ZZZZ</name>
<dbReference type="EMBL" id="LAZR01054617">
    <property type="protein sequence ID" value="KKK78168.1"/>
    <property type="molecule type" value="Genomic_DNA"/>
</dbReference>
<gene>
    <name evidence="1" type="ORF">LCGC14_2846270</name>
</gene>
<dbReference type="AlphaFoldDB" id="A0A0F8Y9T5"/>
<accession>A0A0F8Y9T5</accession>
<sequence length="147" mass="16284">MTEAATYTGDLLLLLNDDGDWDINYINGQPEMTDGFDTEVMLAIFGEPDFWQNDLTNDPAEQFISEFPDLIKDANVSDKTLLDGIEALKAALQFMIDKGEAQNINVTGEFISVYGIGWIIEISRPTAETRFNINWDKGVIAVSAQAA</sequence>
<reference evidence="1" key="1">
    <citation type="journal article" date="2015" name="Nature">
        <title>Complex archaea that bridge the gap between prokaryotes and eukaryotes.</title>
        <authorList>
            <person name="Spang A."/>
            <person name="Saw J.H."/>
            <person name="Jorgensen S.L."/>
            <person name="Zaremba-Niedzwiedzka K."/>
            <person name="Martijn J."/>
            <person name="Lind A.E."/>
            <person name="van Eijk R."/>
            <person name="Schleper C."/>
            <person name="Guy L."/>
            <person name="Ettema T.J."/>
        </authorList>
    </citation>
    <scope>NUCLEOTIDE SEQUENCE</scope>
</reference>